<evidence type="ECO:0000256" key="7">
    <source>
        <dbReference type="ARBA" id="ARBA00022840"/>
    </source>
</evidence>
<dbReference type="InterPro" id="IPR014016">
    <property type="entry name" value="UvrD-like_ATP-bd"/>
</dbReference>
<dbReference type="Pfam" id="PF12705">
    <property type="entry name" value="PDDEXK_1"/>
    <property type="match status" value="1"/>
</dbReference>
<dbReference type="EC" id="5.6.2.4" evidence="12"/>
<dbReference type="PROSITE" id="PS51217">
    <property type="entry name" value="UVRD_HELICASE_CTER"/>
    <property type="match status" value="1"/>
</dbReference>
<dbReference type="AlphaFoldDB" id="A0AAU8DJ82"/>
<evidence type="ECO:0000256" key="10">
    <source>
        <dbReference type="ARBA" id="ARBA00023235"/>
    </source>
</evidence>
<evidence type="ECO:0000256" key="8">
    <source>
        <dbReference type="ARBA" id="ARBA00023125"/>
    </source>
</evidence>
<evidence type="ECO:0000256" key="5">
    <source>
        <dbReference type="ARBA" id="ARBA00022806"/>
    </source>
</evidence>
<evidence type="ECO:0000259" key="17">
    <source>
        <dbReference type="PROSITE" id="PS51217"/>
    </source>
</evidence>
<evidence type="ECO:0000256" key="12">
    <source>
        <dbReference type="ARBA" id="ARBA00034808"/>
    </source>
</evidence>
<dbReference type="InterPro" id="IPR038726">
    <property type="entry name" value="PDDEXK_AddAB-type"/>
</dbReference>
<feature type="compositionally biased region" description="Basic and acidic residues" evidence="15">
    <location>
        <begin position="106"/>
        <end position="116"/>
    </location>
</feature>
<keyword evidence="1" id="KW-0540">Nuclease</keyword>
<dbReference type="InterPro" id="IPR000212">
    <property type="entry name" value="DNA_helicase_UvrD/REP"/>
</dbReference>
<reference evidence="18" key="1">
    <citation type="submission" date="2024-05" db="EMBL/GenBank/DDBJ databases">
        <authorList>
            <person name="Cai S.Y."/>
            <person name="Jin L.M."/>
            <person name="Li H.R."/>
        </authorList>
    </citation>
    <scope>NUCLEOTIDE SEQUENCE</scope>
    <source>
        <strain evidence="18">A5-74</strain>
    </source>
</reference>
<feature type="region of interest" description="Disordered" evidence="15">
    <location>
        <begin position="807"/>
        <end position="831"/>
    </location>
</feature>
<keyword evidence="8" id="KW-0238">DNA-binding</keyword>
<evidence type="ECO:0000256" key="13">
    <source>
        <dbReference type="ARBA" id="ARBA00048988"/>
    </source>
</evidence>
<evidence type="ECO:0000313" key="18">
    <source>
        <dbReference type="EMBL" id="XCG62028.1"/>
    </source>
</evidence>
<dbReference type="InterPro" id="IPR014017">
    <property type="entry name" value="DNA_helicase_UvrD-like_C"/>
</dbReference>
<evidence type="ECO:0000256" key="1">
    <source>
        <dbReference type="ARBA" id="ARBA00022722"/>
    </source>
</evidence>
<feature type="domain" description="UvrD-like helicase ATP-binding" evidence="16">
    <location>
        <begin position="15"/>
        <end position="363"/>
    </location>
</feature>
<dbReference type="Gene3D" id="3.40.50.300">
    <property type="entry name" value="P-loop containing nucleotide triphosphate hydrolases"/>
    <property type="match status" value="3"/>
</dbReference>
<evidence type="ECO:0000256" key="2">
    <source>
        <dbReference type="ARBA" id="ARBA00022741"/>
    </source>
</evidence>
<dbReference type="PANTHER" id="PTHR11070:SF55">
    <property type="entry name" value="DNA 3'-5' HELICASE"/>
    <property type="match status" value="1"/>
</dbReference>
<feature type="compositionally biased region" description="Polar residues" evidence="15">
    <location>
        <begin position="96"/>
        <end position="105"/>
    </location>
</feature>
<accession>A0AAU8DJ82</accession>
<dbReference type="Pfam" id="PF00580">
    <property type="entry name" value="UvrD-helicase"/>
    <property type="match status" value="1"/>
</dbReference>
<dbReference type="GO" id="GO:0004527">
    <property type="term" value="F:exonuclease activity"/>
    <property type="evidence" value="ECO:0007669"/>
    <property type="project" value="UniProtKB-KW"/>
</dbReference>
<evidence type="ECO:0000256" key="6">
    <source>
        <dbReference type="ARBA" id="ARBA00022839"/>
    </source>
</evidence>
<dbReference type="Gene3D" id="1.10.486.10">
    <property type="entry name" value="PCRA, domain 4"/>
    <property type="match status" value="1"/>
</dbReference>
<evidence type="ECO:0000256" key="11">
    <source>
        <dbReference type="ARBA" id="ARBA00034617"/>
    </source>
</evidence>
<organism evidence="18">
    <name type="scientific">Nakamurella sp. A5-74</name>
    <dbReference type="NCBI Taxonomy" id="3158264"/>
    <lineage>
        <taxon>Bacteria</taxon>
        <taxon>Bacillati</taxon>
        <taxon>Actinomycetota</taxon>
        <taxon>Actinomycetes</taxon>
        <taxon>Nakamurellales</taxon>
        <taxon>Nakamurellaceae</taxon>
        <taxon>Nakamurella</taxon>
    </lineage>
</organism>
<keyword evidence="4 14" id="KW-0378">Hydrolase</keyword>
<keyword evidence="6" id="KW-0269">Exonuclease</keyword>
<dbReference type="SUPFAM" id="SSF52980">
    <property type="entry name" value="Restriction endonuclease-like"/>
    <property type="match status" value="1"/>
</dbReference>
<comment type="catalytic activity">
    <reaction evidence="13">
        <text>ATP + H2O = ADP + phosphate + H(+)</text>
        <dbReference type="Rhea" id="RHEA:13065"/>
        <dbReference type="ChEBI" id="CHEBI:15377"/>
        <dbReference type="ChEBI" id="CHEBI:15378"/>
        <dbReference type="ChEBI" id="CHEBI:30616"/>
        <dbReference type="ChEBI" id="CHEBI:43474"/>
        <dbReference type="ChEBI" id="CHEBI:456216"/>
        <dbReference type="EC" id="5.6.2.4"/>
    </reaction>
</comment>
<keyword evidence="10" id="KW-0413">Isomerase</keyword>
<evidence type="ECO:0000256" key="15">
    <source>
        <dbReference type="SAM" id="MobiDB-lite"/>
    </source>
</evidence>
<dbReference type="GO" id="GO:0005524">
    <property type="term" value="F:ATP binding"/>
    <property type="evidence" value="ECO:0007669"/>
    <property type="project" value="UniProtKB-UniRule"/>
</dbReference>
<keyword evidence="5 14" id="KW-0347">Helicase</keyword>
<evidence type="ECO:0000256" key="4">
    <source>
        <dbReference type="ARBA" id="ARBA00022801"/>
    </source>
</evidence>
<feature type="domain" description="UvrD-like helicase C-terminal" evidence="17">
    <location>
        <begin position="364"/>
        <end position="671"/>
    </location>
</feature>
<keyword evidence="7 14" id="KW-0067">ATP-binding</keyword>
<dbReference type="PROSITE" id="PS51198">
    <property type="entry name" value="UVRD_HELICASE_ATP_BIND"/>
    <property type="match status" value="1"/>
</dbReference>
<dbReference type="GO" id="GO:0005829">
    <property type="term" value="C:cytosol"/>
    <property type="evidence" value="ECO:0007669"/>
    <property type="project" value="TreeGrafter"/>
</dbReference>
<dbReference type="Pfam" id="PF13361">
    <property type="entry name" value="UvrD_C"/>
    <property type="match status" value="2"/>
</dbReference>
<keyword evidence="9" id="KW-0234">DNA repair</keyword>
<gene>
    <name evidence="18" type="ORF">ABLG96_12115</name>
</gene>
<dbReference type="GO" id="GO:0003677">
    <property type="term" value="F:DNA binding"/>
    <property type="evidence" value="ECO:0007669"/>
    <property type="project" value="UniProtKB-KW"/>
</dbReference>
<dbReference type="GO" id="GO:0033202">
    <property type="term" value="C:DNA helicase complex"/>
    <property type="evidence" value="ECO:0007669"/>
    <property type="project" value="TreeGrafter"/>
</dbReference>
<dbReference type="InterPro" id="IPR011335">
    <property type="entry name" value="Restrct_endonuc-II-like"/>
</dbReference>
<sequence>MTRSAAELAELLGLPRPTDEQREVIEAPLEPLLVVAGAGSGKTETMAARVVFLVANGLVDPANILGLTFTRKASVQLGERIRTRLRSLAAAAQTGRTELLPTSATPDDRLGSHAEGEPEVSTYHAFAGRLLGEYGPLVGIEPTARVLTATSMWQLARRVVGQWEGDLQTDKSPEQVTEILLALSGALSDHLVDVEQLRSHLADLERQLTQAPPSSRQKGALHSKLQPIVGWLQNRQWVVPLVAEFASVKRRAGVVDFADQMQLTAQLVTSSESVAAAVRDQYRVVLLDEYQDTGHAQRVILRALFGNGAGSGHPVTAVGDPVQSIYTWRGASASNLTRFGEDFALADGTQARRLTLLTSFRNPPEVLTLANAISDPVRRAVPGLRPAPGAAPGTVATALLPTLALENRWLADRLGEMWDAADAAGQPPPSTAILMRKRREMSDLAEVLRDRGIRVEVVGLGGLLDEPEVADLVAMLRLLVDPHAGSAALRILGGARWQLGMADLAALAARAGVLARRRWEPTADGVAAVRAALAEASGAEDGDDVPSLVDAIGDVGDPGAFSAAGYARLVALADELRRLRRRLGQPLPDLVLDIARTTGMDVEIAVAGPEGRAHLDAFAAVVGEFAAIGGGVPELLDYLATADEREDGLTPGEIDVVPGRVQILTVHAAKGLEWDVVAIPHLSQGVFPDSGKQTWLTDPAQLPPALRGDAGDVPVPPTPFAPDLDQGRLAAELGEHQLAYRDWQLTEERRLAYVAVTRAQRVLLLSGHHWGSTQVKPRGPSEFLTEAVEVLGLLEPPVVPQLWADPPEAGEVNPQTALPRSGSWPTDPHHRRRARLDAGAGAVLAAVARRDPASDPALPAQEDDPYGWAADVDVLLAERARGDDRRWEVSLPASLSVTSVVDLARDPAELARRLRRPVPMPPAPHARRGTAFHAWLEQLFAGDALLAVDELPGADDRDAAADHRLADLQAAFRGSSWAGRTPIRVEVPFTTRIGGLAVRGRMDAVFADSDGGFTVVDWKTGRPPTGAAARAAMFQLAAYRLAWADLAGVDVQKVRAAFHHVADDVTLQPADLADRDALDRLVLGWIEQSTAGSVGSPT</sequence>
<keyword evidence="3" id="KW-0227">DNA damage</keyword>
<evidence type="ECO:0000259" key="16">
    <source>
        <dbReference type="PROSITE" id="PS51198"/>
    </source>
</evidence>
<dbReference type="SUPFAM" id="SSF52540">
    <property type="entry name" value="P-loop containing nucleoside triphosphate hydrolases"/>
    <property type="match status" value="1"/>
</dbReference>
<dbReference type="Gene3D" id="3.90.320.10">
    <property type="match status" value="1"/>
</dbReference>
<name>A0AAU8DJ82_9ACTN</name>
<proteinExistence type="predicted"/>
<dbReference type="InterPro" id="IPR011604">
    <property type="entry name" value="PDDEXK-like_dom_sf"/>
</dbReference>
<dbReference type="PANTHER" id="PTHR11070">
    <property type="entry name" value="UVRD / RECB / PCRA DNA HELICASE FAMILY MEMBER"/>
    <property type="match status" value="1"/>
</dbReference>
<dbReference type="GO" id="GO:0000725">
    <property type="term" value="P:recombinational repair"/>
    <property type="evidence" value="ECO:0007669"/>
    <property type="project" value="TreeGrafter"/>
</dbReference>
<evidence type="ECO:0000256" key="3">
    <source>
        <dbReference type="ARBA" id="ARBA00022763"/>
    </source>
</evidence>
<evidence type="ECO:0000256" key="14">
    <source>
        <dbReference type="PROSITE-ProRule" id="PRU00560"/>
    </source>
</evidence>
<protein>
    <recommendedName>
        <fullName evidence="12">DNA 3'-5' helicase</fullName>
        <ecNumber evidence="12">5.6.2.4</ecNumber>
    </recommendedName>
</protein>
<keyword evidence="2 14" id="KW-0547">Nucleotide-binding</keyword>
<feature type="region of interest" description="Disordered" evidence="15">
    <location>
        <begin position="96"/>
        <end position="117"/>
    </location>
</feature>
<dbReference type="GO" id="GO:0043138">
    <property type="term" value="F:3'-5' DNA helicase activity"/>
    <property type="evidence" value="ECO:0007669"/>
    <property type="project" value="UniProtKB-EC"/>
</dbReference>
<dbReference type="CDD" id="cd17932">
    <property type="entry name" value="DEXQc_UvrD"/>
    <property type="match status" value="1"/>
</dbReference>
<comment type="catalytic activity">
    <reaction evidence="11">
        <text>Couples ATP hydrolysis with the unwinding of duplex DNA by translocating in the 3'-5' direction.</text>
        <dbReference type="EC" id="5.6.2.4"/>
    </reaction>
</comment>
<feature type="binding site" evidence="14">
    <location>
        <begin position="36"/>
        <end position="43"/>
    </location>
    <ligand>
        <name>ATP</name>
        <dbReference type="ChEBI" id="CHEBI:30616"/>
    </ligand>
</feature>
<dbReference type="EMBL" id="CP159218">
    <property type="protein sequence ID" value="XCG62028.1"/>
    <property type="molecule type" value="Genomic_DNA"/>
</dbReference>
<dbReference type="RefSeq" id="WP_353647643.1">
    <property type="nucleotide sequence ID" value="NZ_CP159218.1"/>
</dbReference>
<dbReference type="InterPro" id="IPR027417">
    <property type="entry name" value="P-loop_NTPase"/>
</dbReference>
<evidence type="ECO:0000256" key="9">
    <source>
        <dbReference type="ARBA" id="ARBA00023204"/>
    </source>
</evidence>